<keyword evidence="12" id="KW-0106">Calcium</keyword>
<evidence type="ECO:0000256" key="7">
    <source>
        <dbReference type="ARBA" id="ARBA00023002"/>
    </source>
</evidence>
<feature type="binding site" evidence="12">
    <location>
        <position position="74"/>
    </location>
    <ligand>
        <name>Ca(2+)</name>
        <dbReference type="ChEBI" id="CHEBI:29108"/>
        <label>1</label>
    </ligand>
</feature>
<keyword evidence="9 14" id="KW-1015">Disulfide bond</keyword>
<feature type="compositionally biased region" description="Basic and acidic residues" evidence="15">
    <location>
        <begin position="381"/>
        <end position="403"/>
    </location>
</feature>
<dbReference type="InterPro" id="IPR033905">
    <property type="entry name" value="Secretory_peroxidase"/>
</dbReference>
<comment type="catalytic activity">
    <reaction evidence="1">
        <text>2 a phenolic donor + H2O2 = 2 a phenolic radical donor + 2 H2O</text>
        <dbReference type="Rhea" id="RHEA:56136"/>
        <dbReference type="ChEBI" id="CHEBI:15377"/>
        <dbReference type="ChEBI" id="CHEBI:16240"/>
        <dbReference type="ChEBI" id="CHEBI:139520"/>
        <dbReference type="ChEBI" id="CHEBI:139521"/>
        <dbReference type="EC" id="1.11.1.7"/>
    </reaction>
</comment>
<feature type="binding site" evidence="12">
    <location>
        <position position="250"/>
    </location>
    <ligand>
        <name>Ca(2+)</name>
        <dbReference type="ChEBI" id="CHEBI:29108"/>
        <label>2</label>
    </ligand>
</feature>
<evidence type="ECO:0000313" key="19">
    <source>
        <dbReference type="RefSeq" id="XP_021852113.2"/>
    </source>
</evidence>
<evidence type="ECO:0000256" key="1">
    <source>
        <dbReference type="ARBA" id="ARBA00000189"/>
    </source>
</evidence>
<dbReference type="PRINTS" id="PR00461">
    <property type="entry name" value="PLPEROXIDASE"/>
</dbReference>
<dbReference type="Proteomes" id="UP000813463">
    <property type="component" value="Chromosome 6"/>
</dbReference>
<feature type="binding site" evidence="11">
    <location>
        <position position="165"/>
    </location>
    <ligand>
        <name>substrate</name>
    </ligand>
</feature>
<dbReference type="GO" id="GO:0042744">
    <property type="term" value="P:hydrogen peroxide catabolic process"/>
    <property type="evidence" value="ECO:0007669"/>
    <property type="project" value="InterPro"/>
</dbReference>
<feature type="binding site" evidence="12">
    <location>
        <position position="245"/>
    </location>
    <ligand>
        <name>Ca(2+)</name>
        <dbReference type="ChEBI" id="CHEBI:29108"/>
        <label>2</label>
    </ligand>
</feature>
<dbReference type="EC" id="1.11.1.7" evidence="3"/>
<sequence length="630" mass="71704">MPKKTCIPLLLLPLIFLHIIIGEAQLWPGFYNTTCPEVESTVREIMKNAIIKETRNAASIMRLQFHDCFVNGCDGSLLLDDTPTMLGEKLALSNINSLRPDSFEIIDEIKIALEKICPRVISCADIIIMASRDAVALTGGPDWEVKLGRKDSLYASQDDSSNILPSPRANANSLIHLFAKFNLSTEDLVALSGSHSIGKARCFSIVYRLYNQSGESTIDPHYKKELHKLCPRDGDEDKVGNLDATPTVFDNQYFKDLVAGKGFLNSDQTLYTVEETREWVVKFSEDEGAFFDAFVKGMLKLGDLQSGQPGEVRKNCRVVNRQRVDVVVVNVMAIEANTIEEESENMKKIIEKLVKDGEEKGAQIKRQEEKIANLTKKLQKRPIDETHKNGETESEGKSDESKSNAKSKPRRRRNPHGDSFCFQQIQDMIAKTIKHQLDGNPDESGHYIKPYTERIDALEMPNAYQPPKFMFFDGKGNPKQHVAHFIKMCNNAGTEWDLLVKQFVRSLKEVAFDWYTDELAPGSIDSWDQIEKMFLNRFFNTRRIVSMLELTQANQMEGEPVVEYIDRWRTLSLQCKDHLHETSAIGMCIQGMHWDLVYILQGIKPKNFQDLATRAHEMENSLANHEEKYD</sequence>
<dbReference type="GO" id="GO:0009809">
    <property type="term" value="P:lignin biosynthetic process"/>
    <property type="evidence" value="ECO:0000318"/>
    <property type="project" value="GO_Central"/>
</dbReference>
<proteinExistence type="inferred from homology"/>
<dbReference type="InterPro" id="IPR002016">
    <property type="entry name" value="Haem_peroxidase"/>
</dbReference>
<feature type="disulfide bond" evidence="14">
    <location>
        <begin position="68"/>
        <end position="73"/>
    </location>
</feature>
<keyword evidence="5" id="KW-0349">Heme</keyword>
<keyword evidence="18" id="KW-1185">Reference proteome</keyword>
<accession>A0A9R0JZC2</accession>
<feature type="disulfide bond" evidence="14">
    <location>
        <begin position="35"/>
        <end position="117"/>
    </location>
</feature>
<feature type="binding site" evidence="12">
    <location>
        <position position="67"/>
    </location>
    <ligand>
        <name>Ca(2+)</name>
        <dbReference type="ChEBI" id="CHEBI:29108"/>
        <label>1</label>
    </ligand>
</feature>
<dbReference type="AlphaFoldDB" id="A0A9R0JZC2"/>
<evidence type="ECO:0000256" key="16">
    <source>
        <dbReference type="SAM" id="SignalP"/>
    </source>
</evidence>
<dbReference type="Gene3D" id="1.10.520.10">
    <property type="match status" value="1"/>
</dbReference>
<feature type="binding site" evidence="12">
    <location>
        <position position="243"/>
    </location>
    <ligand>
        <name>Ca(2+)</name>
        <dbReference type="ChEBI" id="CHEBI:29108"/>
        <label>2</label>
    </ligand>
</feature>
<feature type="active site" description="Proton acceptor" evidence="10">
    <location>
        <position position="66"/>
    </location>
</feature>
<comment type="similarity">
    <text evidence="2">Belongs to the peroxidase family. Ascorbate peroxidase subfamily.</text>
</comment>
<dbReference type="PANTHER" id="PTHR31388:SF2">
    <property type="entry name" value="PEROXIDASE 17"/>
    <property type="match status" value="1"/>
</dbReference>
<evidence type="ECO:0000256" key="13">
    <source>
        <dbReference type="PIRSR" id="PIRSR600823-4"/>
    </source>
</evidence>
<dbReference type="InterPro" id="IPR019793">
    <property type="entry name" value="Peroxidases_heam-ligand_BS"/>
</dbReference>
<keyword evidence="4" id="KW-0575">Peroxidase</keyword>
<organism evidence="18 19">
    <name type="scientific">Spinacia oleracea</name>
    <name type="common">Spinach</name>
    <dbReference type="NCBI Taxonomy" id="3562"/>
    <lineage>
        <taxon>Eukaryota</taxon>
        <taxon>Viridiplantae</taxon>
        <taxon>Streptophyta</taxon>
        <taxon>Embryophyta</taxon>
        <taxon>Tracheophyta</taxon>
        <taxon>Spermatophyta</taxon>
        <taxon>Magnoliopsida</taxon>
        <taxon>eudicotyledons</taxon>
        <taxon>Gunneridae</taxon>
        <taxon>Pentapetalae</taxon>
        <taxon>Caryophyllales</taxon>
        <taxon>Chenopodiaceae</taxon>
        <taxon>Chenopodioideae</taxon>
        <taxon>Anserineae</taxon>
        <taxon>Spinacia</taxon>
    </lineage>
</organism>
<evidence type="ECO:0000256" key="8">
    <source>
        <dbReference type="ARBA" id="ARBA00023004"/>
    </source>
</evidence>
<gene>
    <name evidence="19" type="primary">LOC110791652</name>
</gene>
<feature type="binding site" evidence="12">
    <location>
        <position position="76"/>
    </location>
    <ligand>
        <name>Ca(2+)</name>
        <dbReference type="ChEBI" id="CHEBI:29108"/>
        <label>1</label>
    </ligand>
</feature>
<dbReference type="Pfam" id="PF03732">
    <property type="entry name" value="Retrotrans_gag"/>
    <property type="match status" value="1"/>
</dbReference>
<comment type="cofactor">
    <cofactor evidence="12">
        <name>heme b</name>
        <dbReference type="ChEBI" id="CHEBI:60344"/>
    </cofactor>
    <text evidence="12">Binds 1 heme b (iron(II)-protoporphyrin IX) group per subunit.</text>
</comment>
<dbReference type="GO" id="GO:0009505">
    <property type="term" value="C:plant-type cell wall"/>
    <property type="evidence" value="ECO:0000318"/>
    <property type="project" value="GO_Central"/>
</dbReference>
<feature type="region of interest" description="Disordered" evidence="15">
    <location>
        <begin position="373"/>
        <end position="419"/>
    </location>
</feature>
<dbReference type="PROSITE" id="PS50873">
    <property type="entry name" value="PEROXIDASE_4"/>
    <property type="match status" value="1"/>
</dbReference>
<evidence type="ECO:0000256" key="6">
    <source>
        <dbReference type="ARBA" id="ARBA00022723"/>
    </source>
</evidence>
<feature type="chain" id="PRO_5045587141" description="peroxidase" evidence="16">
    <location>
        <begin position="25"/>
        <end position="630"/>
    </location>
</feature>
<feature type="domain" description="Plant heme peroxidase family profile" evidence="17">
    <location>
        <begin position="25"/>
        <end position="320"/>
    </location>
</feature>
<dbReference type="KEGG" id="soe:110791652"/>
<dbReference type="CDD" id="cd00693">
    <property type="entry name" value="secretory_peroxidase"/>
    <property type="match status" value="1"/>
</dbReference>
<keyword evidence="8 12" id="KW-0408">Iron</keyword>
<keyword evidence="16" id="KW-0732">Signal</keyword>
<dbReference type="GO" id="GO:0006979">
    <property type="term" value="P:response to oxidative stress"/>
    <property type="evidence" value="ECO:0007669"/>
    <property type="project" value="InterPro"/>
</dbReference>
<dbReference type="PROSITE" id="PS00435">
    <property type="entry name" value="PEROXIDASE_1"/>
    <property type="match status" value="1"/>
</dbReference>
<evidence type="ECO:0000256" key="12">
    <source>
        <dbReference type="PIRSR" id="PIRSR600823-3"/>
    </source>
</evidence>
<dbReference type="PROSITE" id="PS00436">
    <property type="entry name" value="PEROXIDASE_2"/>
    <property type="match status" value="1"/>
</dbReference>
<feature type="binding site" evidence="12">
    <location>
        <position position="88"/>
    </location>
    <ligand>
        <name>Ca(2+)</name>
        <dbReference type="ChEBI" id="CHEBI:29108"/>
        <label>1</label>
    </ligand>
</feature>
<evidence type="ECO:0000256" key="3">
    <source>
        <dbReference type="ARBA" id="ARBA00012313"/>
    </source>
</evidence>
<keyword evidence="6 12" id="KW-0479">Metal-binding</keyword>
<evidence type="ECO:0000313" key="18">
    <source>
        <dbReference type="Proteomes" id="UP000813463"/>
    </source>
</evidence>
<evidence type="ECO:0000259" key="17">
    <source>
        <dbReference type="PROSITE" id="PS50873"/>
    </source>
</evidence>
<dbReference type="GO" id="GO:0140825">
    <property type="term" value="F:lactoperoxidase activity"/>
    <property type="evidence" value="ECO:0007669"/>
    <property type="project" value="UniProtKB-EC"/>
</dbReference>
<protein>
    <recommendedName>
        <fullName evidence="3">peroxidase</fullName>
        <ecNumber evidence="3">1.11.1.7</ecNumber>
    </recommendedName>
</protein>
<evidence type="ECO:0000256" key="2">
    <source>
        <dbReference type="ARBA" id="ARBA00006873"/>
    </source>
</evidence>
<dbReference type="GeneID" id="110791652"/>
<name>A0A9R0JZC2_SPIOL</name>
<dbReference type="Gene3D" id="1.10.420.10">
    <property type="entry name" value="Peroxidase, domain 2"/>
    <property type="match status" value="1"/>
</dbReference>
<dbReference type="PANTHER" id="PTHR31388">
    <property type="entry name" value="PEROXIDASE 72-RELATED"/>
    <property type="match status" value="1"/>
</dbReference>
<dbReference type="SUPFAM" id="SSF48113">
    <property type="entry name" value="Heme-dependent peroxidases"/>
    <property type="match status" value="1"/>
</dbReference>
<feature type="binding site" description="axial binding residue" evidence="12">
    <location>
        <position position="195"/>
    </location>
    <ligand>
        <name>heme b</name>
        <dbReference type="ChEBI" id="CHEBI:60344"/>
    </ligand>
    <ligandPart>
        <name>Fe</name>
        <dbReference type="ChEBI" id="CHEBI:18248"/>
    </ligandPart>
</feature>
<dbReference type="RefSeq" id="XP_021852113.2">
    <property type="nucleotide sequence ID" value="XM_021996421.2"/>
</dbReference>
<dbReference type="GO" id="GO:0020037">
    <property type="term" value="F:heme binding"/>
    <property type="evidence" value="ECO:0007669"/>
    <property type="project" value="InterPro"/>
</dbReference>
<dbReference type="GO" id="GO:0046872">
    <property type="term" value="F:metal ion binding"/>
    <property type="evidence" value="ECO:0007669"/>
    <property type="project" value="UniProtKB-KW"/>
</dbReference>
<keyword evidence="7" id="KW-0560">Oxidoreductase</keyword>
<dbReference type="InterPro" id="IPR019794">
    <property type="entry name" value="Peroxidases_AS"/>
</dbReference>
<reference evidence="18" key="1">
    <citation type="journal article" date="2021" name="Nat. Commun.">
        <title>Genomic analyses provide insights into spinach domestication and the genetic basis of agronomic traits.</title>
        <authorList>
            <person name="Cai X."/>
            <person name="Sun X."/>
            <person name="Xu C."/>
            <person name="Sun H."/>
            <person name="Wang X."/>
            <person name="Ge C."/>
            <person name="Zhang Z."/>
            <person name="Wang Q."/>
            <person name="Fei Z."/>
            <person name="Jiao C."/>
            <person name="Wang Q."/>
        </authorList>
    </citation>
    <scope>NUCLEOTIDE SEQUENCE [LARGE SCALE GENOMIC DNA]</scope>
    <source>
        <strain evidence="18">cv. Varoflay</strain>
    </source>
</reference>
<feature type="disulfide bond" evidence="14">
    <location>
        <begin position="202"/>
        <end position="230"/>
    </location>
</feature>
<dbReference type="Pfam" id="PF00141">
    <property type="entry name" value="peroxidase"/>
    <property type="match status" value="1"/>
</dbReference>
<feature type="site" description="Transition state stabilizer" evidence="13">
    <location>
        <position position="62"/>
    </location>
</feature>
<dbReference type="InterPro" id="IPR000823">
    <property type="entry name" value="Peroxidase_pln"/>
</dbReference>
<evidence type="ECO:0000256" key="4">
    <source>
        <dbReference type="ARBA" id="ARBA00022559"/>
    </source>
</evidence>
<evidence type="ECO:0000256" key="15">
    <source>
        <dbReference type="SAM" id="MobiDB-lite"/>
    </source>
</evidence>
<dbReference type="InterPro" id="IPR010255">
    <property type="entry name" value="Haem_peroxidase_sf"/>
</dbReference>
<dbReference type="InterPro" id="IPR005162">
    <property type="entry name" value="Retrotrans_gag_dom"/>
</dbReference>
<evidence type="ECO:0000256" key="5">
    <source>
        <dbReference type="ARBA" id="ARBA00022617"/>
    </source>
</evidence>
<feature type="binding site" evidence="12">
    <location>
        <position position="72"/>
    </location>
    <ligand>
        <name>Ca(2+)</name>
        <dbReference type="ChEBI" id="CHEBI:29108"/>
        <label>1</label>
    </ligand>
</feature>
<comment type="cofactor">
    <cofactor evidence="12">
        <name>Ca(2+)</name>
        <dbReference type="ChEBI" id="CHEBI:29108"/>
    </cofactor>
    <text evidence="12">Binds 2 calcium ions per subunit.</text>
</comment>
<reference evidence="19" key="2">
    <citation type="submission" date="2025-08" db="UniProtKB">
        <authorList>
            <consortium name="RefSeq"/>
        </authorList>
    </citation>
    <scope>IDENTIFICATION</scope>
    <source>
        <tissue evidence="19">Leaf</tissue>
    </source>
</reference>
<evidence type="ECO:0000256" key="9">
    <source>
        <dbReference type="ARBA" id="ARBA00023157"/>
    </source>
</evidence>
<feature type="compositionally biased region" description="Basic residues" evidence="15">
    <location>
        <begin position="405"/>
        <end position="414"/>
    </location>
</feature>
<dbReference type="PRINTS" id="PR00458">
    <property type="entry name" value="PEROXIDASE"/>
</dbReference>
<feature type="binding site" evidence="12">
    <location>
        <position position="70"/>
    </location>
    <ligand>
        <name>Ca(2+)</name>
        <dbReference type="ChEBI" id="CHEBI:29108"/>
        <label>1</label>
    </ligand>
</feature>
<dbReference type="GO" id="GO:0004601">
    <property type="term" value="F:peroxidase activity"/>
    <property type="evidence" value="ECO:0000318"/>
    <property type="project" value="GO_Central"/>
</dbReference>
<feature type="signal peptide" evidence="16">
    <location>
        <begin position="1"/>
        <end position="24"/>
    </location>
</feature>
<evidence type="ECO:0000256" key="14">
    <source>
        <dbReference type="PIRSR" id="PIRSR600823-5"/>
    </source>
</evidence>
<evidence type="ECO:0000256" key="11">
    <source>
        <dbReference type="PIRSR" id="PIRSR600823-2"/>
    </source>
</evidence>
<evidence type="ECO:0000256" key="10">
    <source>
        <dbReference type="PIRSR" id="PIRSR600823-1"/>
    </source>
</evidence>
<feature type="disulfide bond" evidence="14">
    <location>
        <begin position="123"/>
        <end position="316"/>
    </location>
</feature>